<gene>
    <name evidence="2" type="ORF">BD324DRAFT_633393</name>
</gene>
<comment type="caution">
    <text evidence="2">The sequence shown here is derived from an EMBL/GenBank/DDBJ whole genome shotgun (WGS) entry which is preliminary data.</text>
</comment>
<dbReference type="InParanoid" id="A0A1Y1UAB4"/>
<proteinExistence type="predicted"/>
<organism evidence="2 3">
    <name type="scientific">Kockovaella imperatae</name>
    <dbReference type="NCBI Taxonomy" id="4999"/>
    <lineage>
        <taxon>Eukaryota</taxon>
        <taxon>Fungi</taxon>
        <taxon>Dikarya</taxon>
        <taxon>Basidiomycota</taxon>
        <taxon>Agaricomycotina</taxon>
        <taxon>Tremellomycetes</taxon>
        <taxon>Tremellales</taxon>
        <taxon>Cuniculitremaceae</taxon>
        <taxon>Kockovaella</taxon>
    </lineage>
</organism>
<sequence>MVQIEVDHPRHPVFLYSVGRFQDVSPTIFPITVTLSSKERTKIGGVRAAWQTTIQHPLSGRSFHYVMEWGKAEVLETIITSVLDGNLQLEPGVKKTCTFTLSIPHSLPPSCTTDFEKVTHTLFISALPPAPEYTDSATYVSPPSSINGESRGSFFSFRSKGKRAVSPSPVRLPSNDAASNPKEASLPPTLSPNLAIFRKDIRVVTPLCPKDVPPTEEYDSEKLLPGIGTFRYMFATGICTVGTASFLCCRLNDLNPLVTIYSVNVCLEQRVTSVDEQETHVDKWTMGGWECAADKKERMAYLWRGPEAKAYAGQDFEEQGHSGCTRDEIHLNGLPRTPSATLNCKPSTGPLLQPIVSTITHHLLLEFSYTTFQETEDGSWKEGPRMKQTLKRKTTVGDCSLSRPTVQTPSYVQSMDIPKINPEEYLEPYTESTLPPSFFIPRTSTIFINGVQEGKGRLYPGKYSPAQVRAHQLETGTFCVCFFELAPRLPEQGSGLNLMDTLQLFPKETAESLWESPEWLAKQRVRQEQDWKERHLQRRSHIPGFMYMFAWGCACNYSTSAGPQPKDRLKAGITYRSNAEE</sequence>
<dbReference type="OrthoDB" id="8186940at2759"/>
<evidence type="ECO:0000313" key="2">
    <source>
        <dbReference type="EMBL" id="ORX34959.1"/>
    </source>
</evidence>
<evidence type="ECO:0000313" key="3">
    <source>
        <dbReference type="Proteomes" id="UP000193218"/>
    </source>
</evidence>
<dbReference type="Proteomes" id="UP000193218">
    <property type="component" value="Unassembled WGS sequence"/>
</dbReference>
<accession>A0A1Y1UAB4</accession>
<name>A0A1Y1UAB4_9TREE</name>
<dbReference type="GeneID" id="33558429"/>
<dbReference type="EMBL" id="NBSH01000012">
    <property type="protein sequence ID" value="ORX34959.1"/>
    <property type="molecule type" value="Genomic_DNA"/>
</dbReference>
<dbReference type="STRING" id="4999.A0A1Y1UAB4"/>
<protein>
    <submittedName>
        <fullName evidence="2">Uncharacterized protein</fullName>
    </submittedName>
</protein>
<dbReference type="RefSeq" id="XP_021869175.1">
    <property type="nucleotide sequence ID" value="XM_022016620.1"/>
</dbReference>
<reference evidence="2 3" key="1">
    <citation type="submission" date="2017-03" db="EMBL/GenBank/DDBJ databases">
        <title>Widespread Adenine N6-methylation of Active Genes in Fungi.</title>
        <authorList>
            <consortium name="DOE Joint Genome Institute"/>
            <person name="Mondo S.J."/>
            <person name="Dannebaum R.O."/>
            <person name="Kuo R.C."/>
            <person name="Louie K.B."/>
            <person name="Bewick A.J."/>
            <person name="Labutti K."/>
            <person name="Haridas S."/>
            <person name="Kuo A."/>
            <person name="Salamov A."/>
            <person name="Ahrendt S.R."/>
            <person name="Lau R."/>
            <person name="Bowen B.P."/>
            <person name="Lipzen A."/>
            <person name="Sullivan W."/>
            <person name="Andreopoulos W.B."/>
            <person name="Clum A."/>
            <person name="Lindquist E."/>
            <person name="Daum C."/>
            <person name="Northen T.R."/>
            <person name="Ramamoorthy G."/>
            <person name="Schmitz R.J."/>
            <person name="Gryganskyi A."/>
            <person name="Culley D."/>
            <person name="Magnuson J."/>
            <person name="James T.Y."/>
            <person name="O'Malley M.A."/>
            <person name="Stajich J.E."/>
            <person name="Spatafora J.W."/>
            <person name="Visel A."/>
            <person name="Grigoriev I.V."/>
        </authorList>
    </citation>
    <scope>NUCLEOTIDE SEQUENCE [LARGE SCALE GENOMIC DNA]</scope>
    <source>
        <strain evidence="2 3">NRRL Y-17943</strain>
    </source>
</reference>
<feature type="region of interest" description="Disordered" evidence="1">
    <location>
        <begin position="163"/>
        <end position="186"/>
    </location>
</feature>
<keyword evidence="3" id="KW-1185">Reference proteome</keyword>
<evidence type="ECO:0000256" key="1">
    <source>
        <dbReference type="SAM" id="MobiDB-lite"/>
    </source>
</evidence>
<dbReference type="AlphaFoldDB" id="A0A1Y1UAB4"/>